<keyword evidence="9" id="KW-1185">Reference proteome</keyword>
<feature type="region of interest" description="Disordered" evidence="6">
    <location>
        <begin position="226"/>
        <end position="295"/>
    </location>
</feature>
<dbReference type="Pfam" id="PF01255">
    <property type="entry name" value="Prenyltransf"/>
    <property type="match status" value="1"/>
</dbReference>
<dbReference type="InterPro" id="IPR036424">
    <property type="entry name" value="UPP_synth-like_sf"/>
</dbReference>
<dbReference type="Pfam" id="PF02301">
    <property type="entry name" value="HORMA"/>
    <property type="match status" value="1"/>
</dbReference>
<keyword evidence="5" id="KW-0175">Coiled coil</keyword>
<name>A0AAD6J1J9_DREDA</name>
<feature type="compositionally biased region" description="Low complexity" evidence="6">
    <location>
        <begin position="1014"/>
        <end position="1026"/>
    </location>
</feature>
<dbReference type="GO" id="GO:0005811">
    <property type="term" value="C:lipid droplet"/>
    <property type="evidence" value="ECO:0007669"/>
    <property type="project" value="TreeGrafter"/>
</dbReference>
<evidence type="ECO:0000313" key="9">
    <source>
        <dbReference type="Proteomes" id="UP001221413"/>
    </source>
</evidence>
<dbReference type="GO" id="GO:0005783">
    <property type="term" value="C:endoplasmic reticulum"/>
    <property type="evidence" value="ECO:0007669"/>
    <property type="project" value="TreeGrafter"/>
</dbReference>
<comment type="similarity">
    <text evidence="2">Belongs to the UPP synthase family.</text>
</comment>
<evidence type="ECO:0000256" key="3">
    <source>
        <dbReference type="ARBA" id="ARBA00022490"/>
    </source>
</evidence>
<dbReference type="GO" id="GO:0045547">
    <property type="term" value="F:ditrans,polycis-polyprenyl diphosphate synthase [(2E,6E)-farnesyl diphosphate specific] activity"/>
    <property type="evidence" value="ECO:0007669"/>
    <property type="project" value="TreeGrafter"/>
</dbReference>
<dbReference type="GO" id="GO:0016020">
    <property type="term" value="C:membrane"/>
    <property type="evidence" value="ECO:0007669"/>
    <property type="project" value="TreeGrafter"/>
</dbReference>
<dbReference type="GO" id="GO:0005815">
    <property type="term" value="C:microtubule organizing center"/>
    <property type="evidence" value="ECO:0007669"/>
    <property type="project" value="InterPro"/>
</dbReference>
<dbReference type="PANTHER" id="PTHR10291:SF43">
    <property type="entry name" value="DEHYDRODOLICHYL DIPHOSPHATE SYNTHASE COMPLEX SUBUNIT DHDDS"/>
    <property type="match status" value="1"/>
</dbReference>
<keyword evidence="4" id="KW-0808">Transferase</keyword>
<feature type="region of interest" description="Disordered" evidence="6">
    <location>
        <begin position="984"/>
        <end position="1039"/>
    </location>
</feature>
<feature type="region of interest" description="Disordered" evidence="6">
    <location>
        <begin position="666"/>
        <end position="691"/>
    </location>
</feature>
<dbReference type="HAMAP" id="MF_01139">
    <property type="entry name" value="ISPT"/>
    <property type="match status" value="1"/>
</dbReference>
<dbReference type="InterPro" id="IPR012943">
    <property type="entry name" value="Cnn_1N"/>
</dbReference>
<dbReference type="NCBIfam" id="TIGR00055">
    <property type="entry name" value="uppS"/>
    <property type="match status" value="1"/>
</dbReference>
<comment type="caution">
    <text evidence="8">The sequence shown here is derived from an EMBL/GenBank/DDBJ whole genome shotgun (WGS) entry which is preliminary data.</text>
</comment>
<feature type="coiled-coil region" evidence="5">
    <location>
        <begin position="55"/>
        <end position="89"/>
    </location>
</feature>
<dbReference type="SUPFAM" id="SSF56019">
    <property type="entry name" value="The spindle assembly checkpoint protein mad2"/>
    <property type="match status" value="1"/>
</dbReference>
<evidence type="ECO:0000313" key="8">
    <source>
        <dbReference type="EMBL" id="KAJ6262783.1"/>
    </source>
</evidence>
<dbReference type="EMBL" id="JAQGDS010000002">
    <property type="protein sequence ID" value="KAJ6262783.1"/>
    <property type="molecule type" value="Genomic_DNA"/>
</dbReference>
<evidence type="ECO:0000256" key="4">
    <source>
        <dbReference type="ARBA" id="ARBA00022679"/>
    </source>
</evidence>
<dbReference type="InterPro" id="IPR003511">
    <property type="entry name" value="HORMA_dom"/>
</dbReference>
<sequence length="1165" mass="131987">MGLRELENYTSKLRKENFGLKLELFHRRENDTKRYAPANEASTQSEETRELQRLLRETQRTIEQQNCSLNEAHEKISALDQQVVELRNRAQSCHCQANDQPGITSHHLPAIVLSRPSVLPDIRTDDDDASLYGASVLNSPCLSVCSSFHRPSSDVDKVNVMASLSTTEPCQSKSHGALDCLTTYQARQTAEARKLFLTHIAPKDELPKDISRKESDYPHKMIPQTVDMEASSGTRVREWRYEPQVGKEGTDHRPEAYQQTSMQLSQTHTNQPNKRRSHPKRHASSVAKASKPARVSKHTWDPMLKVQHEQMLEPPERLRSKQAMIRVSVAGEQQNPETSFHPPCGAIATGVRLKTSEELQQQQAILFREQQSQKLVQELIGAAIGCITYLRGLVPENSFCDMVYGSRTDDIQSQNGQVPVSQESITDLAKKEYRTRIKGIQRGFSPEADTLLDWMEQGIFCALNKGYLRAFQLAIFLDPDNPNLIQEAYTFSIQYHRGEFGKSAQVEGIAITKVIQNGESHPFAPELLDITHVRRSVKALIRRLIVITQNLDLLPEKRYLTIRLYHTSDTPENWTPPMFTQSSEKSLSFDKQSNHDINDDVFGVMETGLHSVQIRVTAVKRSLDNAQGNIMEPDENKLGNNKRQRVDSAIQAAAFIPFAVDSIQPRTEAEDNPRNICYAPSSSSTSDINTDPQKIDIVTSQDYGSRDLVLVDKKSPQDSQLRHSPLLSGTTPPYQAIDQEHEFSSTQTDSVAMHTIPKQQQQTVAKIIALLVQKDYLETVNRRRVVTKRTPNKYRLIQTDDVLRRLEEDILDPLINITHHEALIGALRQGPIPQHVAFVMDGNRRFARQSHIETTEGHNLGFEALAKILEICYKAGVKVVTIYAFSIENFKRSKYEVDALMDIAKIKLSQLSQHGDLLDRYGAKIRILGHRSLVSQDVLEAMDRAMELTKHNDKAVLNVCFPYTSRDEITSAIQSIVALATPRKDKGQQLETLSEEGMDASDSVRNSDSRSRSESPSSNTTSASTVGSTSPTPTLVPPREHIDFAGVRHKEILDLENISDQTITDHLFTADNPPLDLLIRTSGVERLSDFMLWQAHQETDIEFVDCMWPEFDVWHLLPILLGWGLKRKRFLREVRLEEERKYKKSANGIREREVDEYAQTNKKSI</sequence>
<proteinExistence type="inferred from homology"/>
<dbReference type="InterPro" id="IPR018520">
    <property type="entry name" value="UPP_synth-like_CS"/>
</dbReference>
<accession>A0AAD6J1J9</accession>
<protein>
    <recommendedName>
        <fullName evidence="7">HORMA domain-containing protein</fullName>
    </recommendedName>
</protein>
<reference evidence="8" key="1">
    <citation type="submission" date="2023-01" db="EMBL/GenBank/DDBJ databases">
        <title>The chitinases involved in constricting ring structure development in the nematode-trapping fungus Drechslerella dactyloides.</title>
        <authorList>
            <person name="Wang R."/>
            <person name="Zhang L."/>
            <person name="Tang P."/>
            <person name="Li S."/>
            <person name="Liang L."/>
        </authorList>
    </citation>
    <scope>NUCLEOTIDE SEQUENCE</scope>
    <source>
        <strain evidence="8">YMF1.00031</strain>
    </source>
</reference>
<dbReference type="PANTHER" id="PTHR10291">
    <property type="entry name" value="DEHYDRODOLICHYL DIPHOSPHATE SYNTHASE FAMILY MEMBER"/>
    <property type="match status" value="1"/>
</dbReference>
<organism evidence="8 9">
    <name type="scientific">Drechslerella dactyloides</name>
    <name type="common">Nematode-trapping fungus</name>
    <name type="synonym">Arthrobotrys dactyloides</name>
    <dbReference type="NCBI Taxonomy" id="74499"/>
    <lineage>
        <taxon>Eukaryota</taxon>
        <taxon>Fungi</taxon>
        <taxon>Dikarya</taxon>
        <taxon>Ascomycota</taxon>
        <taxon>Pezizomycotina</taxon>
        <taxon>Orbiliomycetes</taxon>
        <taxon>Orbiliales</taxon>
        <taxon>Orbiliaceae</taxon>
        <taxon>Drechslerella</taxon>
    </lineage>
</organism>
<dbReference type="InterPro" id="IPR001441">
    <property type="entry name" value="UPP_synth-like"/>
</dbReference>
<evidence type="ECO:0000256" key="2">
    <source>
        <dbReference type="ARBA" id="ARBA00005432"/>
    </source>
</evidence>
<feature type="compositionally biased region" description="Polar residues" evidence="6">
    <location>
        <begin position="257"/>
        <end position="272"/>
    </location>
</feature>
<comment type="subcellular location">
    <subcellularLocation>
        <location evidence="1">Cytoplasm</location>
    </subcellularLocation>
</comment>
<feature type="domain" description="HORMA" evidence="7">
    <location>
        <begin position="370"/>
        <end position="616"/>
    </location>
</feature>
<dbReference type="GO" id="GO:0016094">
    <property type="term" value="P:polyprenol biosynthetic process"/>
    <property type="evidence" value="ECO:0007669"/>
    <property type="project" value="TreeGrafter"/>
</dbReference>
<dbReference type="CDD" id="cd00475">
    <property type="entry name" value="Cis_IPPS"/>
    <property type="match status" value="1"/>
</dbReference>
<gene>
    <name evidence="8" type="ORF">Dda_1340</name>
</gene>
<dbReference type="PROSITE" id="PS50815">
    <property type="entry name" value="HORMA"/>
    <property type="match status" value="1"/>
</dbReference>
<dbReference type="Gene3D" id="3.30.900.10">
    <property type="entry name" value="HORMA domain"/>
    <property type="match status" value="1"/>
</dbReference>
<dbReference type="GO" id="GO:1904423">
    <property type="term" value="C:dehydrodolichyl diphosphate synthase complex"/>
    <property type="evidence" value="ECO:0007669"/>
    <property type="project" value="TreeGrafter"/>
</dbReference>
<feature type="compositionally biased region" description="Basic residues" evidence="6">
    <location>
        <begin position="273"/>
        <end position="283"/>
    </location>
</feature>
<dbReference type="PROSITE" id="PS01066">
    <property type="entry name" value="UPP_SYNTHASE"/>
    <property type="match status" value="1"/>
</dbReference>
<dbReference type="Proteomes" id="UP001221413">
    <property type="component" value="Unassembled WGS sequence"/>
</dbReference>
<keyword evidence="3" id="KW-0963">Cytoplasm</keyword>
<dbReference type="InterPro" id="IPR036570">
    <property type="entry name" value="HORMA_dom_sf"/>
</dbReference>
<dbReference type="SUPFAM" id="SSF64005">
    <property type="entry name" value="Undecaprenyl diphosphate synthase"/>
    <property type="match status" value="1"/>
</dbReference>
<feature type="compositionally biased region" description="Polar residues" evidence="6">
    <location>
        <begin position="680"/>
        <end position="691"/>
    </location>
</feature>
<dbReference type="Pfam" id="PF07989">
    <property type="entry name" value="Cnn_1N"/>
    <property type="match status" value="1"/>
</dbReference>
<dbReference type="AlphaFoldDB" id="A0AAD6J1J9"/>
<evidence type="ECO:0000259" key="7">
    <source>
        <dbReference type="PROSITE" id="PS50815"/>
    </source>
</evidence>
<dbReference type="Gene3D" id="3.40.1180.10">
    <property type="entry name" value="Decaprenyl diphosphate synthase-like"/>
    <property type="match status" value="1"/>
</dbReference>
<evidence type="ECO:0000256" key="5">
    <source>
        <dbReference type="SAM" id="Coils"/>
    </source>
</evidence>
<evidence type="ECO:0000256" key="1">
    <source>
        <dbReference type="ARBA" id="ARBA00004496"/>
    </source>
</evidence>
<evidence type="ECO:0000256" key="6">
    <source>
        <dbReference type="SAM" id="MobiDB-lite"/>
    </source>
</evidence>